<dbReference type="Proteomes" id="UP001596368">
    <property type="component" value="Unassembled WGS sequence"/>
</dbReference>
<gene>
    <name evidence="1" type="ORF">ACFQRB_12755</name>
</gene>
<evidence type="ECO:0000313" key="2">
    <source>
        <dbReference type="Proteomes" id="UP001596368"/>
    </source>
</evidence>
<organism evidence="1 2">
    <name type="scientific">Halobaculum litoreum</name>
    <dbReference type="NCBI Taxonomy" id="3031998"/>
    <lineage>
        <taxon>Archaea</taxon>
        <taxon>Methanobacteriati</taxon>
        <taxon>Methanobacteriota</taxon>
        <taxon>Stenosarchaea group</taxon>
        <taxon>Halobacteria</taxon>
        <taxon>Halobacteriales</taxon>
        <taxon>Haloferacaceae</taxon>
        <taxon>Halobaculum</taxon>
    </lineage>
</organism>
<accession>A0ABD5XPN5</accession>
<name>A0ABD5XPN5_9EURY</name>
<protein>
    <submittedName>
        <fullName evidence="1">Uncharacterized protein</fullName>
    </submittedName>
</protein>
<reference evidence="1 2" key="1">
    <citation type="journal article" date="2019" name="Int. J. Syst. Evol. Microbiol.">
        <title>The Global Catalogue of Microorganisms (GCM) 10K type strain sequencing project: providing services to taxonomists for standard genome sequencing and annotation.</title>
        <authorList>
            <consortium name="The Broad Institute Genomics Platform"/>
            <consortium name="The Broad Institute Genome Sequencing Center for Infectious Disease"/>
            <person name="Wu L."/>
            <person name="Ma J."/>
        </authorList>
    </citation>
    <scope>NUCLEOTIDE SEQUENCE [LARGE SCALE GENOMIC DNA]</scope>
    <source>
        <strain evidence="1 2">DT92</strain>
    </source>
</reference>
<proteinExistence type="predicted"/>
<dbReference type="AlphaFoldDB" id="A0ABD5XPN5"/>
<comment type="caution">
    <text evidence="1">The sequence shown here is derived from an EMBL/GenBank/DDBJ whole genome shotgun (WGS) entry which is preliminary data.</text>
</comment>
<dbReference type="EMBL" id="JBHSZG010000001">
    <property type="protein sequence ID" value="MFC7137092.1"/>
    <property type="molecule type" value="Genomic_DNA"/>
</dbReference>
<evidence type="ECO:0000313" key="1">
    <source>
        <dbReference type="EMBL" id="MFC7137092.1"/>
    </source>
</evidence>
<sequence length="125" mass="13575">MAEPRSGGLPAATFRFSLVNDSDRRFAYNPYDWGLWKRVDGSWFYVAPRIVPQPLSFLPPGGTETWTLVVGGDDESAAGEGAGDAITTDRLGGGTYAFETDGSFEGQRYTESTRLAVRFVLSGDP</sequence>
<keyword evidence="2" id="KW-1185">Reference proteome</keyword>